<dbReference type="InterPro" id="IPR022606">
    <property type="entry name" value="DUF2914"/>
</dbReference>
<dbReference type="RefSeq" id="WP_111333433.1">
    <property type="nucleotide sequence ID" value="NZ_CP030032.1"/>
</dbReference>
<dbReference type="AlphaFoldDB" id="A0A2Z4FKA9"/>
<dbReference type="Pfam" id="PF11141">
    <property type="entry name" value="DUF2914"/>
    <property type="match status" value="1"/>
</dbReference>
<dbReference type="EMBL" id="CP030032">
    <property type="protein sequence ID" value="AWV89156.1"/>
    <property type="molecule type" value="Genomic_DNA"/>
</dbReference>
<evidence type="ECO:0000313" key="1">
    <source>
        <dbReference type="EMBL" id="AWV89156.1"/>
    </source>
</evidence>
<dbReference type="KEGG" id="bsed:DN745_07320"/>
<gene>
    <name evidence="1" type="ORF">DN745_07320</name>
</gene>
<organism evidence="1 2">
    <name type="scientific">Bradymonas sediminis</name>
    <dbReference type="NCBI Taxonomy" id="1548548"/>
    <lineage>
        <taxon>Bacteria</taxon>
        <taxon>Deltaproteobacteria</taxon>
        <taxon>Bradymonadales</taxon>
        <taxon>Bradymonadaceae</taxon>
        <taxon>Bradymonas</taxon>
    </lineage>
</organism>
<keyword evidence="2" id="KW-1185">Reference proteome</keyword>
<dbReference type="OrthoDB" id="9796654at2"/>
<sequence length="168" mass="18065">MKTRKPNLIAYFVGALMLVAVPVTAQQKAPADAKMAKPAVEKKAVKKVEATKTPARAATASAAGLQVVEAKAAGGVTDREAVDAASSFAPGDEVTVWAAIRNTDSARDIKMVWFANNKEVSSLDIEVGKSWRWRTWMKSKVWAGDWKVEIQDGSGTVLETVEFSVKAT</sequence>
<reference evidence="1 2" key="1">
    <citation type="submission" date="2018-06" db="EMBL/GenBank/DDBJ databases">
        <title>Lujinxingia sediminis gen. nov. sp. nov., a new facultative anaerobic member of the class Deltaproteobacteria, and proposal of Lujinxingaceae fam. nov.</title>
        <authorList>
            <person name="Guo L.-Y."/>
            <person name="Li C.-M."/>
            <person name="Wang S."/>
            <person name="Du Z.-J."/>
        </authorList>
    </citation>
    <scope>NUCLEOTIDE SEQUENCE [LARGE SCALE GENOMIC DNA]</scope>
    <source>
        <strain evidence="1 2">FA350</strain>
    </source>
</reference>
<accession>A0A2Z4FKA9</accession>
<evidence type="ECO:0000313" key="2">
    <source>
        <dbReference type="Proteomes" id="UP000249799"/>
    </source>
</evidence>
<dbReference type="Proteomes" id="UP000249799">
    <property type="component" value="Chromosome"/>
</dbReference>
<protein>
    <submittedName>
        <fullName evidence="1">Uncharacterized protein</fullName>
    </submittedName>
</protein>
<proteinExistence type="predicted"/>
<name>A0A2Z4FKA9_9DELT</name>